<evidence type="ECO:0000256" key="4">
    <source>
        <dbReference type="PIRNR" id="PIRNR006078"/>
    </source>
</evidence>
<dbReference type="PIRSF" id="PIRSF006078">
    <property type="entry name" value="GlxK"/>
    <property type="match status" value="1"/>
</dbReference>
<dbReference type="SUPFAM" id="SSF110738">
    <property type="entry name" value="Glycerate kinase I"/>
    <property type="match status" value="1"/>
</dbReference>
<gene>
    <name evidence="5" type="ORF">GCM10023094_26170</name>
</gene>
<organism evidence="5 6">
    <name type="scientific">Rhodococcus olei</name>
    <dbReference type="NCBI Taxonomy" id="2161675"/>
    <lineage>
        <taxon>Bacteria</taxon>
        <taxon>Bacillati</taxon>
        <taxon>Actinomycetota</taxon>
        <taxon>Actinomycetes</taxon>
        <taxon>Mycobacteriales</taxon>
        <taxon>Nocardiaceae</taxon>
        <taxon>Rhodococcus</taxon>
    </lineage>
</organism>
<dbReference type="Gene3D" id="3.40.50.10350">
    <property type="entry name" value="Glycerate kinase, domain 1"/>
    <property type="match status" value="1"/>
</dbReference>
<dbReference type="InterPro" id="IPR018197">
    <property type="entry name" value="Glycerate_kinase_RE-like"/>
</dbReference>
<reference evidence="6" key="1">
    <citation type="journal article" date="2019" name="Int. J. Syst. Evol. Microbiol.">
        <title>The Global Catalogue of Microorganisms (GCM) 10K type strain sequencing project: providing services to taxonomists for standard genome sequencing and annotation.</title>
        <authorList>
            <consortium name="The Broad Institute Genomics Platform"/>
            <consortium name="The Broad Institute Genome Sequencing Center for Infectious Disease"/>
            <person name="Wu L."/>
            <person name="Ma J."/>
        </authorList>
    </citation>
    <scope>NUCLEOTIDE SEQUENCE [LARGE SCALE GENOMIC DNA]</scope>
    <source>
        <strain evidence="6">JCM 32206</strain>
    </source>
</reference>
<evidence type="ECO:0000313" key="5">
    <source>
        <dbReference type="EMBL" id="GAA4480133.1"/>
    </source>
</evidence>
<protein>
    <submittedName>
        <fullName evidence="5">Glycerate kinase</fullName>
    </submittedName>
</protein>
<keyword evidence="2 4" id="KW-0808">Transferase</keyword>
<dbReference type="PANTHER" id="PTHR21599:SF0">
    <property type="entry name" value="GLYCERATE KINASE"/>
    <property type="match status" value="1"/>
</dbReference>
<evidence type="ECO:0000256" key="2">
    <source>
        <dbReference type="ARBA" id="ARBA00022679"/>
    </source>
</evidence>
<dbReference type="Pfam" id="PF02595">
    <property type="entry name" value="Gly_kinase"/>
    <property type="match status" value="1"/>
</dbReference>
<dbReference type="EMBL" id="BAABFB010000044">
    <property type="protein sequence ID" value="GAA4480133.1"/>
    <property type="molecule type" value="Genomic_DNA"/>
</dbReference>
<dbReference type="GO" id="GO:0016301">
    <property type="term" value="F:kinase activity"/>
    <property type="evidence" value="ECO:0007669"/>
    <property type="project" value="UniProtKB-KW"/>
</dbReference>
<dbReference type="InterPro" id="IPR018193">
    <property type="entry name" value="Glyc_kinase_flavodox-like_fold"/>
</dbReference>
<evidence type="ECO:0000256" key="3">
    <source>
        <dbReference type="ARBA" id="ARBA00022777"/>
    </source>
</evidence>
<keyword evidence="3 4" id="KW-0418">Kinase</keyword>
<sequence>MRVLIAPDSFGDTLTSVEAAAAIAAGWRRARPDDDLVPAPQSDGGPGFVDVLSVRGGRVHAATVSGPLGAPVVARWLHLGDVAYLESAQACGLHLLGRAPDPQTAVAAHSTGVGELVAAAADAGAGTVVVGLGGSGCTDGGRGLVGALGGTVDAAGLAAARDRLCGIRLIAATDVENPLLGPSGAAAVFGPQKGADPDALDLLERRNTDWARTLDAVAPRPVSGRAGAGAAGGIGAALLALGADRRSGAEVVADLTGQDALLSAADLVITGEGRFDHQSLGGKVAVAVARAARRQGTAVLVLAGQVAVDPADPDVAVLGLRGLHSVAEHAGGVQIALDDAARSLAALAETVAGRW</sequence>
<proteinExistence type="inferred from homology"/>
<dbReference type="InterPro" id="IPR036129">
    <property type="entry name" value="Glycerate_kinase_sf"/>
</dbReference>
<accession>A0ABP8P4S9</accession>
<dbReference type="PANTHER" id="PTHR21599">
    <property type="entry name" value="GLYCERATE KINASE"/>
    <property type="match status" value="1"/>
</dbReference>
<evidence type="ECO:0000313" key="6">
    <source>
        <dbReference type="Proteomes" id="UP001501183"/>
    </source>
</evidence>
<comment type="caution">
    <text evidence="5">The sequence shown here is derived from an EMBL/GenBank/DDBJ whole genome shotgun (WGS) entry which is preliminary data.</text>
</comment>
<dbReference type="InterPro" id="IPR004381">
    <property type="entry name" value="Glycerate_kinase"/>
</dbReference>
<dbReference type="Gene3D" id="3.90.1510.10">
    <property type="entry name" value="Glycerate kinase, domain 2"/>
    <property type="match status" value="1"/>
</dbReference>
<evidence type="ECO:0000256" key="1">
    <source>
        <dbReference type="ARBA" id="ARBA00006284"/>
    </source>
</evidence>
<keyword evidence="6" id="KW-1185">Reference proteome</keyword>
<dbReference type="Proteomes" id="UP001501183">
    <property type="component" value="Unassembled WGS sequence"/>
</dbReference>
<name>A0ABP8P4S9_9NOCA</name>
<comment type="similarity">
    <text evidence="1 4">Belongs to the glycerate kinase type-1 family.</text>
</comment>
<dbReference type="RefSeq" id="WP_345345501.1">
    <property type="nucleotide sequence ID" value="NZ_BAABFB010000044.1"/>
</dbReference>